<protein>
    <recommendedName>
        <fullName evidence="9">DNA 3'-5' helicase</fullName>
        <ecNumber evidence="9">5.6.2.4</ecNumber>
    </recommendedName>
</protein>
<dbReference type="EMBL" id="QFVR01000013">
    <property type="protein sequence ID" value="PWI25010.1"/>
    <property type="molecule type" value="Genomic_DNA"/>
</dbReference>
<evidence type="ECO:0000256" key="7">
    <source>
        <dbReference type="ARBA" id="ARBA00023235"/>
    </source>
</evidence>
<sequence length="1112" mass="126639">MPIDLNETTNVGTNDDLMENLFGTRMDKPRVTPALFDLKLTGNGYGKVGYLNHLFANVKDNSSLTPHLHGDKTGFKFGFKKFVPKKGDFIQYPGDILKAELKKPNTYIERLNSTRTEFNGNGCVTEEMSVIAPSLYTSHFDEFFVKHNNSNNPVEVSATSDLFNLKELKNIAENAVELEDIMKQNGKLTNKEEMTLKDTWNTLFVPNVQRTHQVFTKTEVTYISKNRTVIVKDELDKKNPTAPPKPKKTEKFDYFFAPTTNIAFYPNELAMNQLTPDKAYVIHFNQLTANLNAVINLMKNQKDKVFIIRIPTKGFEQNSKAKALILDNLTKLVELSILNDPTDSPNIMLRFVELMENENLRDALEHQAINVRDHSTDMLIQLMDLVARNRVAYRIDTDKSAQLVHIALLTFSRIEALEESWVTVEDYNRIYKKLKELQAIFDWSDVKLRQLSSTQLRLMLSENLYLLDVERKNGQLYQFKAGNQQVHDDFMQDPKYSTQQKAIITTTEPLATVSAGAGSGKSYTLIGRLEYLKAQGEDLSRTMVLSFTNAAAQNITSRYPNIKSLTLGDLFNKIYSLTFPNQVLSHPTTFKNALSCVNVEANVFKRFNLKRMMEAKQLFIGLMDQLSPSGFVKPDVAAVLSVLSNFIAEYYEEAMALMNSIHQTTLELQPIVIYNMLLNSPHLLQIPVEYDEIDFIITDESQDISTFEYILLLSLVTIRKMNMMIIGDGSQTLYEFRNSNPRFLTAIEASGVFESFRLTTNYRSKQAILNYANQFLQVIDANKIAKIQLQSNSLAPVTQQDIDKAIKIKYVMHGDHKNERKQNETLGRFIQENADFSDWFLSRVRNGEQVAFMSHTRKELDILEESIGELLSLHGLHNTQMERIVTTREKPKCQLSDIINKKYEELIDFDVTQNYENELKDYFCDQILESFKNKAKAFVPSYVERVLNKILSLGGVAATKHEILVGNSDKRMLNGFVIQALIDEEIRLNAMANFLNKQTNATKDYSSVPIILTTIHSAKGLEFPHTVVIYNSMRKTAKKQETLRLYGVALTRAKESEFIIELNDAIGLSKVATSDLVGMYGTPIKTAKLRIDREAQGLSAGVTTYDDGEEEE</sequence>
<keyword evidence="7" id="KW-0413">Isomerase</keyword>
<reference evidence="13 14" key="1">
    <citation type="submission" date="2018-05" db="EMBL/GenBank/DDBJ databases">
        <title>Kurthia sibirica genome sequence.</title>
        <authorList>
            <person name="Maclea K.S."/>
            <person name="Goen A.E."/>
        </authorList>
    </citation>
    <scope>NUCLEOTIDE SEQUENCE [LARGE SCALE GENOMIC DNA]</scope>
    <source>
        <strain evidence="13 14">ATCC 49154</strain>
    </source>
</reference>
<comment type="similarity">
    <text evidence="1">Belongs to the helicase family. UvrD subfamily.</text>
</comment>
<dbReference type="Pfam" id="PF13361">
    <property type="entry name" value="UvrD_C"/>
    <property type="match status" value="1"/>
</dbReference>
<accession>A0A2U3AKE8</accession>
<evidence type="ECO:0000256" key="1">
    <source>
        <dbReference type="ARBA" id="ARBA00009922"/>
    </source>
</evidence>
<dbReference type="GO" id="GO:0043138">
    <property type="term" value="F:3'-5' DNA helicase activity"/>
    <property type="evidence" value="ECO:0007669"/>
    <property type="project" value="UniProtKB-EC"/>
</dbReference>
<dbReference type="GO" id="GO:0005524">
    <property type="term" value="F:ATP binding"/>
    <property type="evidence" value="ECO:0007669"/>
    <property type="project" value="UniProtKB-UniRule"/>
</dbReference>
<keyword evidence="2 11" id="KW-0547">Nucleotide-binding</keyword>
<keyword evidence="4 11" id="KW-0347">Helicase</keyword>
<evidence type="ECO:0000256" key="2">
    <source>
        <dbReference type="ARBA" id="ARBA00022741"/>
    </source>
</evidence>
<dbReference type="RefSeq" id="WP_109306406.1">
    <property type="nucleotide sequence ID" value="NZ_BJUF01000004.1"/>
</dbReference>
<feature type="binding site" evidence="11">
    <location>
        <begin position="515"/>
        <end position="522"/>
    </location>
    <ligand>
        <name>ATP</name>
        <dbReference type="ChEBI" id="CHEBI:30616"/>
    </ligand>
</feature>
<evidence type="ECO:0000256" key="10">
    <source>
        <dbReference type="ARBA" id="ARBA00048988"/>
    </source>
</evidence>
<evidence type="ECO:0000256" key="11">
    <source>
        <dbReference type="PROSITE-ProRule" id="PRU00560"/>
    </source>
</evidence>
<dbReference type="EC" id="5.6.2.4" evidence="9"/>
<dbReference type="InterPro" id="IPR013986">
    <property type="entry name" value="DExx_box_DNA_helicase_dom_sf"/>
</dbReference>
<evidence type="ECO:0000256" key="3">
    <source>
        <dbReference type="ARBA" id="ARBA00022801"/>
    </source>
</evidence>
<dbReference type="SUPFAM" id="SSF52540">
    <property type="entry name" value="P-loop containing nucleoside triphosphate hydrolases"/>
    <property type="match status" value="1"/>
</dbReference>
<evidence type="ECO:0000256" key="9">
    <source>
        <dbReference type="ARBA" id="ARBA00034808"/>
    </source>
</evidence>
<dbReference type="Pfam" id="PF00580">
    <property type="entry name" value="UvrD-helicase"/>
    <property type="match status" value="1"/>
</dbReference>
<proteinExistence type="inferred from homology"/>
<evidence type="ECO:0000259" key="12">
    <source>
        <dbReference type="PROSITE" id="PS51198"/>
    </source>
</evidence>
<dbReference type="InterPro" id="IPR027417">
    <property type="entry name" value="P-loop_NTPase"/>
</dbReference>
<dbReference type="OrthoDB" id="9810135at2"/>
<dbReference type="PANTHER" id="PTHR11070:SF2">
    <property type="entry name" value="ATP-DEPENDENT DNA HELICASE SRS2"/>
    <property type="match status" value="1"/>
</dbReference>
<comment type="catalytic activity">
    <reaction evidence="10">
        <text>ATP + H2O = ADP + phosphate + H(+)</text>
        <dbReference type="Rhea" id="RHEA:13065"/>
        <dbReference type="ChEBI" id="CHEBI:15377"/>
        <dbReference type="ChEBI" id="CHEBI:15378"/>
        <dbReference type="ChEBI" id="CHEBI:30616"/>
        <dbReference type="ChEBI" id="CHEBI:43474"/>
        <dbReference type="ChEBI" id="CHEBI:456216"/>
        <dbReference type="EC" id="5.6.2.4"/>
    </reaction>
</comment>
<dbReference type="Gene3D" id="3.40.50.300">
    <property type="entry name" value="P-loop containing nucleotide triphosphate hydrolases"/>
    <property type="match status" value="2"/>
</dbReference>
<keyword evidence="14" id="KW-1185">Reference proteome</keyword>
<evidence type="ECO:0000256" key="5">
    <source>
        <dbReference type="ARBA" id="ARBA00022840"/>
    </source>
</evidence>
<gene>
    <name evidence="13" type="ORF">DEX24_10575</name>
</gene>
<dbReference type="Proteomes" id="UP000245938">
    <property type="component" value="Unassembled WGS sequence"/>
</dbReference>
<comment type="caution">
    <text evidence="13">The sequence shown here is derived from an EMBL/GenBank/DDBJ whole genome shotgun (WGS) entry which is preliminary data.</text>
</comment>
<evidence type="ECO:0000256" key="6">
    <source>
        <dbReference type="ARBA" id="ARBA00023125"/>
    </source>
</evidence>
<dbReference type="PANTHER" id="PTHR11070">
    <property type="entry name" value="UVRD / RECB / PCRA DNA HELICASE FAMILY MEMBER"/>
    <property type="match status" value="1"/>
</dbReference>
<feature type="domain" description="UvrD-like helicase ATP-binding" evidence="12">
    <location>
        <begin position="494"/>
        <end position="765"/>
    </location>
</feature>
<dbReference type="AlphaFoldDB" id="A0A2U3AKE8"/>
<dbReference type="GO" id="GO:0000725">
    <property type="term" value="P:recombinational repair"/>
    <property type="evidence" value="ECO:0007669"/>
    <property type="project" value="TreeGrafter"/>
</dbReference>
<dbReference type="InterPro" id="IPR014016">
    <property type="entry name" value="UvrD-like_ATP-bd"/>
</dbReference>
<dbReference type="GO" id="GO:0003677">
    <property type="term" value="F:DNA binding"/>
    <property type="evidence" value="ECO:0007669"/>
    <property type="project" value="UniProtKB-KW"/>
</dbReference>
<evidence type="ECO:0000256" key="4">
    <source>
        <dbReference type="ARBA" id="ARBA00022806"/>
    </source>
</evidence>
<keyword evidence="3 11" id="KW-0378">Hydrolase</keyword>
<keyword evidence="5 11" id="KW-0067">ATP-binding</keyword>
<dbReference type="PROSITE" id="PS51198">
    <property type="entry name" value="UVRD_HELICASE_ATP_BIND"/>
    <property type="match status" value="1"/>
</dbReference>
<dbReference type="InterPro" id="IPR014017">
    <property type="entry name" value="DNA_helicase_UvrD-like_C"/>
</dbReference>
<evidence type="ECO:0000313" key="13">
    <source>
        <dbReference type="EMBL" id="PWI25010.1"/>
    </source>
</evidence>
<dbReference type="InterPro" id="IPR000212">
    <property type="entry name" value="DNA_helicase_UvrD/REP"/>
</dbReference>
<keyword evidence="6" id="KW-0238">DNA-binding</keyword>
<dbReference type="GO" id="GO:0016887">
    <property type="term" value="F:ATP hydrolysis activity"/>
    <property type="evidence" value="ECO:0007669"/>
    <property type="project" value="RHEA"/>
</dbReference>
<dbReference type="Gene3D" id="1.10.10.160">
    <property type="match status" value="1"/>
</dbReference>
<comment type="catalytic activity">
    <reaction evidence="8">
        <text>Couples ATP hydrolysis with the unwinding of duplex DNA by translocating in the 3'-5' direction.</text>
        <dbReference type="EC" id="5.6.2.4"/>
    </reaction>
</comment>
<name>A0A2U3AKE8_9BACL</name>
<organism evidence="13 14">
    <name type="scientific">Kurthia sibirica</name>
    <dbReference type="NCBI Taxonomy" id="202750"/>
    <lineage>
        <taxon>Bacteria</taxon>
        <taxon>Bacillati</taxon>
        <taxon>Bacillota</taxon>
        <taxon>Bacilli</taxon>
        <taxon>Bacillales</taxon>
        <taxon>Caryophanaceae</taxon>
        <taxon>Kurthia</taxon>
    </lineage>
</organism>
<evidence type="ECO:0000313" key="14">
    <source>
        <dbReference type="Proteomes" id="UP000245938"/>
    </source>
</evidence>
<evidence type="ECO:0000256" key="8">
    <source>
        <dbReference type="ARBA" id="ARBA00034617"/>
    </source>
</evidence>